<dbReference type="RefSeq" id="WP_237755119.1">
    <property type="nucleotide sequence ID" value="NZ_CP006850.1"/>
</dbReference>
<gene>
    <name evidence="3" type="ORF">NONO_c15060</name>
</gene>
<evidence type="ECO:0000313" key="4">
    <source>
        <dbReference type="Proteomes" id="UP000019150"/>
    </source>
</evidence>
<dbReference type="InterPro" id="IPR042070">
    <property type="entry name" value="PucR_C-HTH_sf"/>
</dbReference>
<dbReference type="InterPro" id="IPR051448">
    <property type="entry name" value="CdaR-like_regulators"/>
</dbReference>
<accession>W5TAS7</accession>
<reference evidence="3 4" key="1">
    <citation type="journal article" date="2014" name="Appl. Environ. Microbiol.">
        <title>Insights into the Microbial Degradation of Rubber and Gutta-Percha by Analysis of the Complete Genome of Nocardia nova SH22a.</title>
        <authorList>
            <person name="Luo Q."/>
            <person name="Hiessl S."/>
            <person name="Poehlein A."/>
            <person name="Daniel R."/>
            <person name="Steinbuchel A."/>
        </authorList>
    </citation>
    <scope>NUCLEOTIDE SEQUENCE [LARGE SCALE GENOMIC DNA]</scope>
    <source>
        <strain evidence="3">SH22a</strain>
    </source>
</reference>
<dbReference type="EMBL" id="CP006850">
    <property type="protein sequence ID" value="AHH16307.1"/>
    <property type="molecule type" value="Genomic_DNA"/>
</dbReference>
<feature type="domain" description="PucR C-terminal helix-turn-helix" evidence="1">
    <location>
        <begin position="337"/>
        <end position="394"/>
    </location>
</feature>
<dbReference type="STRING" id="1415166.NONO_c15060"/>
<dbReference type="Gene3D" id="1.10.10.2840">
    <property type="entry name" value="PucR C-terminal helix-turn-helix domain"/>
    <property type="match status" value="1"/>
</dbReference>
<proteinExistence type="predicted"/>
<dbReference type="Pfam" id="PF14361">
    <property type="entry name" value="RsbRD_N"/>
    <property type="match status" value="1"/>
</dbReference>
<name>W5TAS7_9NOCA</name>
<dbReference type="InterPro" id="IPR025751">
    <property type="entry name" value="RsbRD_N_dom"/>
</dbReference>
<dbReference type="Pfam" id="PF13556">
    <property type="entry name" value="HTH_30"/>
    <property type="match status" value="1"/>
</dbReference>
<sequence>MTTSAAAATGIAHSVGPVDAERFAEQLLSHLCARVHPFTALPRPLIDRDVKAMTCLCVRWAVERGATGSTADPAAFLQATAPRWARADIPIEKVLHAMHAGFEAGLGMILSGSDAPDHHRVITWTTAVLELSDLCTGAISKAYVRELKAASGEHHTAVHTLTSALLAGRASSKMARECGIPVADAYYVLAVHVAPHPDENRRGIDRRVVANRKLRRIQSALTRRFHNQALAVLSIDGGTILLPASVCTEPELGDAIEAMARDAAAPITAIMTRCATDAVPTAAEQTHELLDTTESLGIGPGLHKFDDLALQYQLTRPGIGRRILESRIAPLDDHPGLLRTLQVFFQSDMSRLRTARQLHIHPNTIDYRLRRISQLTGFDTSRNQGLWYLRSALIARAARGTTLPEQPLRSA</sequence>
<dbReference type="KEGG" id="nno:NONO_c15060"/>
<evidence type="ECO:0000259" key="2">
    <source>
        <dbReference type="Pfam" id="PF14361"/>
    </source>
</evidence>
<dbReference type="eggNOG" id="COG3835">
    <property type="taxonomic scope" value="Bacteria"/>
</dbReference>
<keyword evidence="4" id="KW-1185">Reference proteome</keyword>
<evidence type="ECO:0000313" key="3">
    <source>
        <dbReference type="EMBL" id="AHH16307.1"/>
    </source>
</evidence>
<organism evidence="3 4">
    <name type="scientific">Nocardia nova SH22a</name>
    <dbReference type="NCBI Taxonomy" id="1415166"/>
    <lineage>
        <taxon>Bacteria</taxon>
        <taxon>Bacillati</taxon>
        <taxon>Actinomycetota</taxon>
        <taxon>Actinomycetes</taxon>
        <taxon>Mycobacteriales</taxon>
        <taxon>Nocardiaceae</taxon>
        <taxon>Nocardia</taxon>
    </lineage>
</organism>
<evidence type="ECO:0000259" key="1">
    <source>
        <dbReference type="Pfam" id="PF13556"/>
    </source>
</evidence>
<dbReference type="HOGENOM" id="CLU_053843_0_0_11"/>
<dbReference type="Proteomes" id="UP000019150">
    <property type="component" value="Chromosome"/>
</dbReference>
<dbReference type="PATRIC" id="fig|1415166.3.peg.1530"/>
<dbReference type="InterPro" id="IPR025736">
    <property type="entry name" value="PucR_C-HTH_dom"/>
</dbReference>
<protein>
    <submittedName>
        <fullName evidence="3">Putative transcriptional regulator</fullName>
    </submittedName>
</protein>
<dbReference type="PANTHER" id="PTHR33744">
    <property type="entry name" value="CARBOHYDRATE DIACID REGULATOR"/>
    <property type="match status" value="1"/>
</dbReference>
<dbReference type="AlphaFoldDB" id="W5TAS7"/>
<feature type="domain" description="RsbT co-antagonist protein RsbRD N-terminal" evidence="2">
    <location>
        <begin position="22"/>
        <end position="157"/>
    </location>
</feature>